<dbReference type="Proteomes" id="UP000236333">
    <property type="component" value="Unassembled WGS sequence"/>
</dbReference>
<protein>
    <submittedName>
        <fullName evidence="2">Uncharacterized protein</fullName>
    </submittedName>
</protein>
<evidence type="ECO:0000313" key="3">
    <source>
        <dbReference type="Proteomes" id="UP000236333"/>
    </source>
</evidence>
<name>A0A2J8AA03_9CHLO</name>
<dbReference type="EMBL" id="PGGS01000094">
    <property type="protein sequence ID" value="PNH09356.1"/>
    <property type="molecule type" value="Genomic_DNA"/>
</dbReference>
<proteinExistence type="predicted"/>
<gene>
    <name evidence="2" type="ORF">TSOC_004029</name>
</gene>
<sequence length="92" mass="9767">MRPPALRQASRCQPAAAHETQTRDTPQSPSPPGAHPTKAQYPHLSHQVSLLAGCQNISELLIKSGASTAGVAAIKGRLTCPDCKRLVAQYNL</sequence>
<reference evidence="2 3" key="1">
    <citation type="journal article" date="2017" name="Mol. Biol. Evol.">
        <title>The 4-celled Tetrabaena socialis nuclear genome reveals the essential components for genetic control of cell number at the origin of multicellularity in the volvocine lineage.</title>
        <authorList>
            <person name="Featherston J."/>
            <person name="Arakaki Y."/>
            <person name="Hanschen E.R."/>
            <person name="Ferris P.J."/>
            <person name="Michod R.E."/>
            <person name="Olson B.J.S.C."/>
            <person name="Nozaki H."/>
            <person name="Durand P.M."/>
        </authorList>
    </citation>
    <scope>NUCLEOTIDE SEQUENCE [LARGE SCALE GENOMIC DNA]</scope>
    <source>
        <strain evidence="2 3">NIES-571</strain>
    </source>
</reference>
<evidence type="ECO:0000256" key="1">
    <source>
        <dbReference type="SAM" id="MobiDB-lite"/>
    </source>
</evidence>
<organism evidence="2 3">
    <name type="scientific">Tetrabaena socialis</name>
    <dbReference type="NCBI Taxonomy" id="47790"/>
    <lineage>
        <taxon>Eukaryota</taxon>
        <taxon>Viridiplantae</taxon>
        <taxon>Chlorophyta</taxon>
        <taxon>core chlorophytes</taxon>
        <taxon>Chlorophyceae</taxon>
        <taxon>CS clade</taxon>
        <taxon>Chlamydomonadales</taxon>
        <taxon>Tetrabaenaceae</taxon>
        <taxon>Tetrabaena</taxon>
    </lineage>
</organism>
<accession>A0A2J8AA03</accession>
<keyword evidence="3" id="KW-1185">Reference proteome</keyword>
<evidence type="ECO:0000313" key="2">
    <source>
        <dbReference type="EMBL" id="PNH09356.1"/>
    </source>
</evidence>
<dbReference type="AlphaFoldDB" id="A0A2J8AA03"/>
<dbReference type="OrthoDB" id="71307at2759"/>
<feature type="region of interest" description="Disordered" evidence="1">
    <location>
        <begin position="1"/>
        <end position="42"/>
    </location>
</feature>
<comment type="caution">
    <text evidence="2">The sequence shown here is derived from an EMBL/GenBank/DDBJ whole genome shotgun (WGS) entry which is preliminary data.</text>
</comment>